<dbReference type="AlphaFoldDB" id="A0A098TI47"/>
<comment type="catalytic activity">
    <reaction evidence="1">
        <text>ATP + protein L-histidine = ADP + protein N-phospho-L-histidine.</text>
        <dbReference type="EC" id="2.7.13.3"/>
    </reaction>
</comment>
<keyword evidence="15" id="KW-1185">Reference proteome</keyword>
<dbReference type="PROSITE" id="PS50885">
    <property type="entry name" value="HAMP"/>
    <property type="match status" value="1"/>
</dbReference>
<dbReference type="Proteomes" id="UP000030170">
    <property type="component" value="Unassembled WGS sequence"/>
</dbReference>
<evidence type="ECO:0000256" key="10">
    <source>
        <dbReference type="ARBA" id="ARBA00023136"/>
    </source>
</evidence>
<name>A0A098TI47_9CYAN</name>
<feature type="domain" description="HAMP" evidence="13">
    <location>
        <begin position="202"/>
        <end position="256"/>
    </location>
</feature>
<dbReference type="PANTHER" id="PTHR45436">
    <property type="entry name" value="SENSOR HISTIDINE KINASE YKOH"/>
    <property type="match status" value="1"/>
</dbReference>
<dbReference type="InterPro" id="IPR036097">
    <property type="entry name" value="HisK_dim/P_sf"/>
</dbReference>
<keyword evidence="4" id="KW-0597">Phosphoprotein</keyword>
<dbReference type="InterPro" id="IPR003660">
    <property type="entry name" value="HAMP_dom"/>
</dbReference>
<evidence type="ECO:0000256" key="7">
    <source>
        <dbReference type="ARBA" id="ARBA00022777"/>
    </source>
</evidence>
<dbReference type="GO" id="GO:0000155">
    <property type="term" value="F:phosphorelay sensor kinase activity"/>
    <property type="evidence" value="ECO:0007669"/>
    <property type="project" value="InterPro"/>
</dbReference>
<dbReference type="SMART" id="SM00387">
    <property type="entry name" value="HATPase_c"/>
    <property type="match status" value="1"/>
</dbReference>
<gene>
    <name evidence="14" type="ORF">DO97_16920</name>
</gene>
<dbReference type="CDD" id="cd06225">
    <property type="entry name" value="HAMP"/>
    <property type="match status" value="1"/>
</dbReference>
<dbReference type="Pfam" id="PF00672">
    <property type="entry name" value="HAMP"/>
    <property type="match status" value="1"/>
</dbReference>
<dbReference type="InterPro" id="IPR003594">
    <property type="entry name" value="HATPase_dom"/>
</dbReference>
<proteinExistence type="predicted"/>
<dbReference type="Gene3D" id="3.30.565.10">
    <property type="entry name" value="Histidine kinase-like ATPase, C-terminal domain"/>
    <property type="match status" value="1"/>
</dbReference>
<evidence type="ECO:0000313" key="14">
    <source>
        <dbReference type="EMBL" id="KGF71652.1"/>
    </source>
</evidence>
<dbReference type="PRINTS" id="PR00344">
    <property type="entry name" value="BCTRLSENSOR"/>
</dbReference>
<evidence type="ECO:0000256" key="9">
    <source>
        <dbReference type="ARBA" id="ARBA00023012"/>
    </source>
</evidence>
<dbReference type="Gene3D" id="1.10.287.130">
    <property type="match status" value="1"/>
</dbReference>
<dbReference type="SUPFAM" id="SSF55874">
    <property type="entry name" value="ATPase domain of HSP90 chaperone/DNA topoisomerase II/histidine kinase"/>
    <property type="match status" value="1"/>
</dbReference>
<dbReference type="SUPFAM" id="SSF158472">
    <property type="entry name" value="HAMP domain-like"/>
    <property type="match status" value="1"/>
</dbReference>
<dbReference type="STRING" id="1497020.DO97_16920"/>
<dbReference type="SMART" id="SM00304">
    <property type="entry name" value="HAMP"/>
    <property type="match status" value="1"/>
</dbReference>
<feature type="transmembrane region" description="Helical" evidence="11">
    <location>
        <begin position="26"/>
        <end position="44"/>
    </location>
</feature>
<dbReference type="InterPro" id="IPR005467">
    <property type="entry name" value="His_kinase_dom"/>
</dbReference>
<comment type="subcellular location">
    <subcellularLocation>
        <location evidence="2">Membrane</location>
    </subcellularLocation>
</comment>
<accession>A0A098TI47</accession>
<keyword evidence="10 11" id="KW-0472">Membrane</keyword>
<feature type="transmembrane region" description="Helical" evidence="11">
    <location>
        <begin position="182"/>
        <end position="201"/>
    </location>
</feature>
<dbReference type="FunFam" id="3.30.565.10:FF:000006">
    <property type="entry name" value="Sensor histidine kinase WalK"/>
    <property type="match status" value="1"/>
</dbReference>
<evidence type="ECO:0000256" key="6">
    <source>
        <dbReference type="ARBA" id="ARBA00022692"/>
    </source>
</evidence>
<dbReference type="InterPro" id="IPR003661">
    <property type="entry name" value="HisK_dim/P_dom"/>
</dbReference>
<sequence>MLRQQFLPVAQLQRQYLDPTSLQCRLTLEIAALLILSLSGIAGWTHWQMQQILIATHTQQVAYIASRFPQDVELYSEMLPMERGLEKTIENVSVSGLMIWVRARDGQLLAQSPSLQSEKFDRIDWQSLRGVPRKPQVYQVGNQHLILYMGALIVHGQDLGKLYLAKDVTQDQRQLMMATQRLGGVCLGVTVVMVVVLSLRIQRSLQPLQKMSQMAGAISAADLSQARLQLQNAPREVRELAQTFNRMLSRLADAWEQQRQVVSNISHELRTPLTIVLGYLQSLLRRSANLSDYQREALTTATTEAEQATRLLQDLLDLARADSGYMHFHRESVVLMDLVTEVAAMAEQFSDRAIQVSTSETLIAPETLKVSADRHALKRGLVNLIDNAVKYSAADQPVVLSLQFTETQAMIQVGDRGVGISLADQSRIFDRFYRVDEARSRATGGHGLGLAIAKTLIEGMEGSITVRSRLGEGSTFTITLPREVTI</sequence>
<evidence type="ECO:0000256" key="11">
    <source>
        <dbReference type="SAM" id="Phobius"/>
    </source>
</evidence>
<dbReference type="EMBL" id="JJML01000060">
    <property type="protein sequence ID" value="KGF71652.1"/>
    <property type="molecule type" value="Genomic_DNA"/>
</dbReference>
<dbReference type="FunFam" id="1.10.287.130:FF:000001">
    <property type="entry name" value="Two-component sensor histidine kinase"/>
    <property type="match status" value="1"/>
</dbReference>
<keyword evidence="6 11" id="KW-0812">Transmembrane</keyword>
<evidence type="ECO:0000256" key="1">
    <source>
        <dbReference type="ARBA" id="ARBA00000085"/>
    </source>
</evidence>
<dbReference type="Pfam" id="PF02518">
    <property type="entry name" value="HATPase_c"/>
    <property type="match status" value="1"/>
</dbReference>
<dbReference type="EC" id="2.7.13.3" evidence="3"/>
<dbReference type="OrthoDB" id="9763461at2"/>
<protein>
    <recommendedName>
        <fullName evidence="3">histidine kinase</fullName>
        <ecNumber evidence="3">2.7.13.3</ecNumber>
    </recommendedName>
</protein>
<organism evidence="14 15">
    <name type="scientific">Neosynechococcus sphagnicola sy1</name>
    <dbReference type="NCBI Taxonomy" id="1497020"/>
    <lineage>
        <taxon>Bacteria</taxon>
        <taxon>Bacillati</taxon>
        <taxon>Cyanobacteriota</taxon>
        <taxon>Cyanophyceae</taxon>
        <taxon>Neosynechococcales</taxon>
        <taxon>Neosynechococcaceae</taxon>
        <taxon>Neosynechococcus</taxon>
    </lineage>
</organism>
<dbReference type="SMART" id="SM00388">
    <property type="entry name" value="HisKA"/>
    <property type="match status" value="1"/>
</dbReference>
<comment type="caution">
    <text evidence="14">The sequence shown here is derived from an EMBL/GenBank/DDBJ whole genome shotgun (WGS) entry which is preliminary data.</text>
</comment>
<keyword evidence="9" id="KW-0902">Two-component regulatory system</keyword>
<keyword evidence="5" id="KW-0808">Transferase</keyword>
<evidence type="ECO:0000313" key="15">
    <source>
        <dbReference type="Proteomes" id="UP000030170"/>
    </source>
</evidence>
<evidence type="ECO:0000256" key="8">
    <source>
        <dbReference type="ARBA" id="ARBA00022989"/>
    </source>
</evidence>
<dbReference type="InterPro" id="IPR050428">
    <property type="entry name" value="TCS_sensor_his_kinase"/>
</dbReference>
<keyword evidence="8 11" id="KW-1133">Transmembrane helix</keyword>
<dbReference type="Pfam" id="PF00512">
    <property type="entry name" value="HisKA"/>
    <property type="match status" value="1"/>
</dbReference>
<dbReference type="CDD" id="cd00075">
    <property type="entry name" value="HATPase"/>
    <property type="match status" value="1"/>
</dbReference>
<evidence type="ECO:0000256" key="3">
    <source>
        <dbReference type="ARBA" id="ARBA00012438"/>
    </source>
</evidence>
<keyword evidence="7" id="KW-0418">Kinase</keyword>
<reference evidence="14 15" key="1">
    <citation type="journal article" date="2014" name="Mol. Ecol.">
        <title>Evolution of Synechococcus.</title>
        <authorList>
            <person name="Dvorak P."/>
            <person name="Casamatta D."/>
            <person name="Hasler P."/>
            <person name="Poulickova A."/>
            <person name="Ondrej V."/>
            <person name="Sanges R."/>
        </authorList>
    </citation>
    <scope>NUCLEOTIDE SEQUENCE [LARGE SCALE GENOMIC DNA]</scope>
    <source>
        <strain evidence="14 15">CAUP A 1101</strain>
    </source>
</reference>
<dbReference type="PROSITE" id="PS50109">
    <property type="entry name" value="HIS_KIN"/>
    <property type="match status" value="1"/>
</dbReference>
<dbReference type="SUPFAM" id="SSF47384">
    <property type="entry name" value="Homodimeric domain of signal transducing histidine kinase"/>
    <property type="match status" value="1"/>
</dbReference>
<evidence type="ECO:0000259" key="12">
    <source>
        <dbReference type="PROSITE" id="PS50109"/>
    </source>
</evidence>
<feature type="domain" description="Histidine kinase" evidence="12">
    <location>
        <begin position="264"/>
        <end position="484"/>
    </location>
</feature>
<dbReference type="Gene3D" id="6.10.340.10">
    <property type="match status" value="1"/>
</dbReference>
<dbReference type="InterPro" id="IPR004358">
    <property type="entry name" value="Sig_transdc_His_kin-like_C"/>
</dbReference>
<evidence type="ECO:0000256" key="2">
    <source>
        <dbReference type="ARBA" id="ARBA00004370"/>
    </source>
</evidence>
<evidence type="ECO:0000259" key="13">
    <source>
        <dbReference type="PROSITE" id="PS50885"/>
    </source>
</evidence>
<evidence type="ECO:0000256" key="5">
    <source>
        <dbReference type="ARBA" id="ARBA00022679"/>
    </source>
</evidence>
<evidence type="ECO:0000256" key="4">
    <source>
        <dbReference type="ARBA" id="ARBA00022553"/>
    </source>
</evidence>
<dbReference type="InterPro" id="IPR036890">
    <property type="entry name" value="HATPase_C_sf"/>
</dbReference>
<dbReference type="CDD" id="cd00082">
    <property type="entry name" value="HisKA"/>
    <property type="match status" value="1"/>
</dbReference>
<dbReference type="GO" id="GO:0005886">
    <property type="term" value="C:plasma membrane"/>
    <property type="evidence" value="ECO:0007669"/>
    <property type="project" value="TreeGrafter"/>
</dbReference>
<dbReference type="PANTHER" id="PTHR45436:SF5">
    <property type="entry name" value="SENSOR HISTIDINE KINASE TRCS"/>
    <property type="match status" value="1"/>
</dbReference>